<feature type="transmembrane region" description="Helical" evidence="1">
    <location>
        <begin position="125"/>
        <end position="150"/>
    </location>
</feature>
<dbReference type="EMBL" id="FQUQ01000004">
    <property type="protein sequence ID" value="SHG03695.1"/>
    <property type="molecule type" value="Genomic_DNA"/>
</dbReference>
<keyword evidence="1" id="KW-0812">Transmembrane</keyword>
<keyword evidence="3" id="KW-0418">Kinase</keyword>
<protein>
    <submittedName>
        <fullName evidence="3">Histidine kinase</fullName>
    </submittedName>
</protein>
<keyword evidence="1" id="KW-1133">Transmembrane helix</keyword>
<dbReference type="Proteomes" id="UP000184287">
    <property type="component" value="Unassembled WGS sequence"/>
</dbReference>
<organism evidence="3 4">
    <name type="scientific">Pedobacter caeni</name>
    <dbReference type="NCBI Taxonomy" id="288992"/>
    <lineage>
        <taxon>Bacteria</taxon>
        <taxon>Pseudomonadati</taxon>
        <taxon>Bacteroidota</taxon>
        <taxon>Sphingobacteriia</taxon>
        <taxon>Sphingobacteriales</taxon>
        <taxon>Sphingobacteriaceae</taxon>
        <taxon>Pedobacter</taxon>
    </lineage>
</organism>
<keyword evidence="1" id="KW-0472">Membrane</keyword>
<gene>
    <name evidence="3" type="ORF">SAMN04488522_104240</name>
</gene>
<dbReference type="Pfam" id="PF06580">
    <property type="entry name" value="His_kinase"/>
    <property type="match status" value="1"/>
</dbReference>
<dbReference type="InterPro" id="IPR050640">
    <property type="entry name" value="Bact_2-comp_sensor_kinase"/>
</dbReference>
<accession>A0A1M5GIW8</accession>
<dbReference type="RefSeq" id="WP_084529115.1">
    <property type="nucleotide sequence ID" value="NZ_FQUQ01000004.1"/>
</dbReference>
<dbReference type="GO" id="GO:0000155">
    <property type="term" value="F:phosphorelay sensor kinase activity"/>
    <property type="evidence" value="ECO:0007669"/>
    <property type="project" value="InterPro"/>
</dbReference>
<keyword evidence="3" id="KW-0808">Transferase</keyword>
<proteinExistence type="predicted"/>
<keyword evidence="4" id="KW-1185">Reference proteome</keyword>
<feature type="transmembrane region" description="Helical" evidence="1">
    <location>
        <begin position="51"/>
        <end position="69"/>
    </location>
</feature>
<dbReference type="OrthoDB" id="9809908at2"/>
<dbReference type="STRING" id="288992.SAMN04488522_104240"/>
<dbReference type="GO" id="GO:0016020">
    <property type="term" value="C:membrane"/>
    <property type="evidence" value="ECO:0007669"/>
    <property type="project" value="InterPro"/>
</dbReference>
<feature type="transmembrane region" description="Helical" evidence="1">
    <location>
        <begin position="12"/>
        <end position="31"/>
    </location>
</feature>
<name>A0A1M5GIW8_9SPHI</name>
<evidence type="ECO:0000313" key="3">
    <source>
        <dbReference type="EMBL" id="SHG03695.1"/>
    </source>
</evidence>
<evidence type="ECO:0000313" key="4">
    <source>
        <dbReference type="Proteomes" id="UP000184287"/>
    </source>
</evidence>
<feature type="domain" description="Signal transduction histidine kinase internal region" evidence="2">
    <location>
        <begin position="171"/>
        <end position="249"/>
    </location>
</feature>
<dbReference type="PANTHER" id="PTHR34220:SF7">
    <property type="entry name" value="SENSOR HISTIDINE KINASE YPDA"/>
    <property type="match status" value="1"/>
</dbReference>
<evidence type="ECO:0000256" key="1">
    <source>
        <dbReference type="SAM" id="Phobius"/>
    </source>
</evidence>
<dbReference type="AlphaFoldDB" id="A0A1M5GIW8"/>
<feature type="transmembrane region" description="Helical" evidence="1">
    <location>
        <begin position="90"/>
        <end position="113"/>
    </location>
</feature>
<reference evidence="4" key="1">
    <citation type="submission" date="2016-11" db="EMBL/GenBank/DDBJ databases">
        <authorList>
            <person name="Varghese N."/>
            <person name="Submissions S."/>
        </authorList>
    </citation>
    <scope>NUCLEOTIDE SEQUENCE [LARGE SCALE GENOMIC DNA]</scope>
    <source>
        <strain evidence="4">DSM 16990</strain>
    </source>
</reference>
<dbReference type="PANTHER" id="PTHR34220">
    <property type="entry name" value="SENSOR HISTIDINE KINASE YPDA"/>
    <property type="match status" value="1"/>
</dbReference>
<dbReference type="InterPro" id="IPR010559">
    <property type="entry name" value="Sig_transdc_His_kin_internal"/>
</dbReference>
<sequence>MKSTNKSWVFKLLMSFIISCGLVLSLIFINPISELQSIITLEFSMEAFLEIIWFLLIGWTIMELSLLIYRVMERFIPWETSTRKRFITQLIVQCISISSILAVFIYCTNFIFYEDSEAFDDDLVGFRQLLFIIIILSLVITTIHSGNYLIRKWKDSILETSTLKQVVLESQLQSLKLQLDPHFLFNNFSTLSSLISEDPDKAQDFLESLSQVHRYMLFNLDKNVVSLESELEFIASYIYLIKIRFRNNLDIVIDDIADSAHRGIPPIALQILIENAVKHNIASKSHPLKIHISAEDDTIIVSNNLQKLPNLHYSSKIGLRNIIDRYALLSDKKLLILETAEEFIVKLPLLDLNTKI</sequence>
<evidence type="ECO:0000259" key="2">
    <source>
        <dbReference type="Pfam" id="PF06580"/>
    </source>
</evidence>